<evidence type="ECO:0000313" key="2">
    <source>
        <dbReference type="EMBL" id="SVD59039.1"/>
    </source>
</evidence>
<gene>
    <name evidence="2" type="ORF">METZ01_LOCUS411893</name>
</gene>
<name>A0A382WK55_9ZZZZ</name>
<organism evidence="2">
    <name type="scientific">marine metagenome</name>
    <dbReference type="NCBI Taxonomy" id="408172"/>
    <lineage>
        <taxon>unclassified sequences</taxon>
        <taxon>metagenomes</taxon>
        <taxon>ecological metagenomes</taxon>
    </lineage>
</organism>
<feature type="compositionally biased region" description="Basic and acidic residues" evidence="1">
    <location>
        <begin position="1"/>
        <end position="18"/>
    </location>
</feature>
<feature type="non-terminal residue" evidence="2">
    <location>
        <position position="1"/>
    </location>
</feature>
<dbReference type="AlphaFoldDB" id="A0A382WK55"/>
<proteinExistence type="predicted"/>
<accession>A0A382WK55</accession>
<evidence type="ECO:0000256" key="1">
    <source>
        <dbReference type="SAM" id="MobiDB-lite"/>
    </source>
</evidence>
<dbReference type="EMBL" id="UINC01160411">
    <property type="protein sequence ID" value="SVD59039.1"/>
    <property type="molecule type" value="Genomic_DNA"/>
</dbReference>
<protein>
    <submittedName>
        <fullName evidence="2">Uncharacterized protein</fullName>
    </submittedName>
</protein>
<feature type="region of interest" description="Disordered" evidence="1">
    <location>
        <begin position="1"/>
        <end position="29"/>
    </location>
</feature>
<reference evidence="2" key="1">
    <citation type="submission" date="2018-05" db="EMBL/GenBank/DDBJ databases">
        <authorList>
            <person name="Lanie J.A."/>
            <person name="Ng W.-L."/>
            <person name="Kazmierczak K.M."/>
            <person name="Andrzejewski T.M."/>
            <person name="Davidsen T.M."/>
            <person name="Wayne K.J."/>
            <person name="Tettelin H."/>
            <person name="Glass J.I."/>
            <person name="Rusch D."/>
            <person name="Podicherti R."/>
            <person name="Tsui H.-C.T."/>
            <person name="Winkler M.E."/>
        </authorList>
    </citation>
    <scope>NUCLEOTIDE SEQUENCE</scope>
</reference>
<sequence length="69" mass="8013">HEGIYQRHLEGKGFRRTPEGQAAQKEWDEEHGIERPEGFYETKHGQKGNFPRGLVGQNVIRIKREVSNV</sequence>